<dbReference type="InterPro" id="IPR017501">
    <property type="entry name" value="Phage_infect_YhgE_C"/>
</dbReference>
<dbReference type="eggNOG" id="COG1511">
    <property type="taxonomic scope" value="Bacteria"/>
</dbReference>
<evidence type="ECO:0000259" key="6">
    <source>
        <dbReference type="Pfam" id="PF12698"/>
    </source>
</evidence>
<evidence type="ECO:0000256" key="2">
    <source>
        <dbReference type="ARBA" id="ARBA00022692"/>
    </source>
</evidence>
<dbReference type="AlphaFoldDB" id="A0A1H1AFV6"/>
<dbReference type="EMBL" id="FNKB01000001">
    <property type="protein sequence ID" value="SDQ38585.1"/>
    <property type="molecule type" value="Genomic_DNA"/>
</dbReference>
<reference evidence="7 8" key="1">
    <citation type="submission" date="2016-10" db="EMBL/GenBank/DDBJ databases">
        <authorList>
            <person name="de Groot N.N."/>
        </authorList>
    </citation>
    <scope>NUCLEOTIDE SEQUENCE [LARGE SCALE GENOMIC DNA]</scope>
    <source>
        <strain evidence="7 8">DSM 22788</strain>
    </source>
</reference>
<dbReference type="NCBIfam" id="TIGR03057">
    <property type="entry name" value="xxxLxxG_by_4"/>
    <property type="match status" value="3"/>
</dbReference>
<sequence length="631" mass="65293">MKIPQMIRAEFARLWATKMARLAFVALMCVPLLYGGLYLWANQDPYARLDQVPVALVVADTGVDEGDDVRVIGDEVAENLIEDGSFDWHRVSAADAERGIANGVYDFTVTLPEDFSEALQSSQTDDPHRADVVLTTNDANSYLATTIGEQAVQRIQKQVVQSVNREAAKSLLDGISQVRGSLVEATDGASALTDGSATARDGAGKLHAGSQQAAEGSGRLASGLGELRDATAGLPQSTETLADGASQVAAGNATVAQYGREAAGASQRALDALAQDRAAILEDLASAHVDQAVIDRVSAAMDRAGGDLSAVNGQVQDASAQLDTLASGSQQVADGSRRLADATPQLANGIATAADGARALDDGLAQLVDGSGSLQSGLGDLTTGAGQLRDGLADGVAQLPDSSDELRAAQADNIASPVDVQTSRVTSAGSYGAGLAPFFMSLAAWIGIYALFLILKPVSRRAVTALHTPLRVTLAGWATPALLGATQMLGLFAIVAFALRFDFAHPVAAYGTIALASATFAAIILALNVWLGSVGQFLGLVLMVVQLVTAGGTFPWQTLPPSLATLHHYLPMSFAVDGLRQLMYGGDLADAASEALKLALVLVIAVLVAALGVAKTMRSRTLKDLQPSLIG</sequence>
<keyword evidence="4 5" id="KW-0472">Membrane</keyword>
<keyword evidence="3 5" id="KW-1133">Transmembrane helix</keyword>
<feature type="domain" description="ABC-2 type transporter transmembrane" evidence="6">
    <location>
        <begin position="407"/>
        <end position="610"/>
    </location>
</feature>
<evidence type="ECO:0000313" key="7">
    <source>
        <dbReference type="EMBL" id="SDQ38585.1"/>
    </source>
</evidence>
<dbReference type="PANTHER" id="PTHR43077:SF5">
    <property type="entry name" value="PHAGE INFECTION PROTEIN"/>
    <property type="match status" value="1"/>
</dbReference>
<dbReference type="Gene3D" id="1.10.287.950">
    <property type="entry name" value="Methyl-accepting chemotaxis protein"/>
    <property type="match status" value="1"/>
</dbReference>
<dbReference type="RefSeq" id="WP_010156677.1">
    <property type="nucleotide sequence ID" value="NZ_FNKB01000001.1"/>
</dbReference>
<comment type="subcellular location">
    <subcellularLocation>
        <location evidence="1">Membrane</location>
        <topology evidence="1">Multi-pass membrane protein</topology>
    </subcellularLocation>
</comment>
<proteinExistence type="predicted"/>
<feature type="transmembrane region" description="Helical" evidence="5">
    <location>
        <begin position="507"/>
        <end position="530"/>
    </location>
</feature>
<dbReference type="Proteomes" id="UP000182690">
    <property type="component" value="Unassembled WGS sequence"/>
</dbReference>
<evidence type="ECO:0000256" key="3">
    <source>
        <dbReference type="ARBA" id="ARBA00022989"/>
    </source>
</evidence>
<name>A0A1H1AFV6_9MICO</name>
<feature type="transmembrane region" description="Helical" evidence="5">
    <location>
        <begin position="431"/>
        <end position="455"/>
    </location>
</feature>
<dbReference type="GO" id="GO:0140359">
    <property type="term" value="F:ABC-type transporter activity"/>
    <property type="evidence" value="ECO:0007669"/>
    <property type="project" value="InterPro"/>
</dbReference>
<dbReference type="InterPro" id="IPR013525">
    <property type="entry name" value="ABC2_TM"/>
</dbReference>
<protein>
    <submittedName>
        <fullName evidence="7">Putative membrane protein</fullName>
    </submittedName>
</protein>
<evidence type="ECO:0000256" key="1">
    <source>
        <dbReference type="ARBA" id="ARBA00004141"/>
    </source>
</evidence>
<accession>A0A1H1AFV6</accession>
<evidence type="ECO:0000313" key="8">
    <source>
        <dbReference type="Proteomes" id="UP000182690"/>
    </source>
</evidence>
<feature type="transmembrane region" description="Helical" evidence="5">
    <location>
        <begin position="476"/>
        <end position="501"/>
    </location>
</feature>
<dbReference type="STRING" id="1079994.SAMN04488565_2576"/>
<feature type="transmembrane region" description="Helical" evidence="5">
    <location>
        <begin position="21"/>
        <end position="41"/>
    </location>
</feature>
<gene>
    <name evidence="7" type="ORF">SAMN04488565_2576</name>
</gene>
<feature type="transmembrane region" description="Helical" evidence="5">
    <location>
        <begin position="537"/>
        <end position="556"/>
    </location>
</feature>
<dbReference type="NCBIfam" id="TIGR03061">
    <property type="entry name" value="pip_yhgE_Nterm"/>
    <property type="match status" value="1"/>
</dbReference>
<dbReference type="SUPFAM" id="SSF58104">
    <property type="entry name" value="Methyl-accepting chemotaxis protein (MCP) signaling domain"/>
    <property type="match status" value="1"/>
</dbReference>
<evidence type="ECO:0000256" key="4">
    <source>
        <dbReference type="ARBA" id="ARBA00023136"/>
    </source>
</evidence>
<keyword evidence="2 5" id="KW-0812">Transmembrane</keyword>
<dbReference type="NCBIfam" id="TIGR03062">
    <property type="entry name" value="pip_yhgE_Cterm"/>
    <property type="match status" value="1"/>
</dbReference>
<feature type="transmembrane region" description="Helical" evidence="5">
    <location>
        <begin position="595"/>
        <end position="614"/>
    </location>
</feature>
<organism evidence="7 8">
    <name type="scientific">Leucobacter chromiiresistens</name>
    <dbReference type="NCBI Taxonomy" id="1079994"/>
    <lineage>
        <taxon>Bacteria</taxon>
        <taxon>Bacillati</taxon>
        <taxon>Actinomycetota</taxon>
        <taxon>Actinomycetes</taxon>
        <taxon>Micrococcales</taxon>
        <taxon>Microbacteriaceae</taxon>
        <taxon>Leucobacter</taxon>
    </lineage>
</organism>
<dbReference type="Pfam" id="PF12698">
    <property type="entry name" value="ABC2_membrane_3"/>
    <property type="match status" value="1"/>
</dbReference>
<dbReference type="InterPro" id="IPR051328">
    <property type="entry name" value="T7SS_ABC-Transporter"/>
</dbReference>
<evidence type="ECO:0000256" key="5">
    <source>
        <dbReference type="SAM" id="Phobius"/>
    </source>
</evidence>
<dbReference type="PANTHER" id="PTHR43077">
    <property type="entry name" value="TRANSPORT PERMEASE YVFS-RELATED"/>
    <property type="match status" value="1"/>
</dbReference>
<dbReference type="OrthoDB" id="9811483at2"/>
<dbReference type="InterPro" id="IPR023908">
    <property type="entry name" value="xxxLxxG_rpt"/>
</dbReference>
<dbReference type="GO" id="GO:0016020">
    <property type="term" value="C:membrane"/>
    <property type="evidence" value="ECO:0007669"/>
    <property type="project" value="UniProtKB-SubCell"/>
</dbReference>
<dbReference type="InterPro" id="IPR017500">
    <property type="entry name" value="Phage_infect_YhgE_N"/>
</dbReference>